<keyword evidence="2" id="KW-0813">Transport</keyword>
<reference evidence="6 7" key="1">
    <citation type="submission" date="2017-11" db="EMBL/GenBank/DDBJ databases">
        <title>Genome sequence of Pantoea cypripedii NE1.</title>
        <authorList>
            <person name="Nascimento F.X."/>
        </authorList>
    </citation>
    <scope>NUCLEOTIDE SEQUENCE [LARGE SCALE GENOMIC DNA]</scope>
    <source>
        <strain evidence="6 7">NE1</strain>
        <plasmid evidence="7">pne1a</plasmid>
    </source>
</reference>
<dbReference type="InterPro" id="IPR017871">
    <property type="entry name" value="ABC_transporter-like_CS"/>
</dbReference>
<dbReference type="Proteomes" id="UP000502005">
    <property type="component" value="Plasmid pNE1A"/>
</dbReference>
<dbReference type="SUPFAM" id="SSF52540">
    <property type="entry name" value="P-loop containing nucleoside triphosphate hydrolases"/>
    <property type="match status" value="1"/>
</dbReference>
<dbReference type="AlphaFoldDB" id="A0A6B9GBL7"/>
<keyword evidence="3" id="KW-0547">Nucleotide-binding</keyword>
<protein>
    <submittedName>
        <fullName evidence="6">ABC transporter ATP-binding protein</fullName>
    </submittedName>
</protein>
<dbReference type="InterPro" id="IPR027417">
    <property type="entry name" value="P-loop_NTPase"/>
</dbReference>
<dbReference type="InterPro" id="IPR003593">
    <property type="entry name" value="AAA+_ATPase"/>
</dbReference>
<name>A0A6B9GBL7_PANCY</name>
<dbReference type="SMART" id="SM00382">
    <property type="entry name" value="AAA"/>
    <property type="match status" value="1"/>
</dbReference>
<evidence type="ECO:0000313" key="6">
    <source>
        <dbReference type="EMBL" id="QGY31577.1"/>
    </source>
</evidence>
<dbReference type="RefSeq" id="WP_208717476.1">
    <property type="nucleotide sequence ID" value="NZ_CP024769.1"/>
</dbReference>
<organism evidence="6 7">
    <name type="scientific">Pantoea cypripedii</name>
    <name type="common">Pectobacterium cypripedii</name>
    <name type="synonym">Erwinia cypripedii</name>
    <dbReference type="NCBI Taxonomy" id="55209"/>
    <lineage>
        <taxon>Bacteria</taxon>
        <taxon>Pseudomonadati</taxon>
        <taxon>Pseudomonadota</taxon>
        <taxon>Gammaproteobacteria</taxon>
        <taxon>Enterobacterales</taxon>
        <taxon>Erwiniaceae</taxon>
        <taxon>Pantoea</taxon>
    </lineage>
</organism>
<dbReference type="PROSITE" id="PS00211">
    <property type="entry name" value="ABC_TRANSPORTER_1"/>
    <property type="match status" value="1"/>
</dbReference>
<proteinExistence type="inferred from homology"/>
<evidence type="ECO:0000256" key="3">
    <source>
        <dbReference type="ARBA" id="ARBA00022741"/>
    </source>
</evidence>
<comment type="similarity">
    <text evidence="1">Belongs to the ABC transporter superfamily. Drug exporter-2 (TC 3.A.1.117) family.</text>
</comment>
<sequence length="239" mass="26236">MSQDITLHDLGFGWGEQPLCQHLNLHLRGGKTTVMLGRSGIGKSTLLRLVAGLLQPQQGSISGVAASVAWMGQQDLLYPWLSVLDNVMLAARLQRDKPDPERARHLLEQVKLAHVADARPDTLSGGMRQRVALARTLYAQREVVLMDEPFATLDVMTKLSLQTLTATLLHGKTVLLVTHDPLEACRMADDILLLSGQPLCIEHWPVPDGVAPRSIDDAGLLLAQGHLFTRLNQDEKESV</sequence>
<dbReference type="GO" id="GO:0005524">
    <property type="term" value="F:ATP binding"/>
    <property type="evidence" value="ECO:0007669"/>
    <property type="project" value="UniProtKB-KW"/>
</dbReference>
<feature type="domain" description="ABC transporter" evidence="5">
    <location>
        <begin position="5"/>
        <end position="221"/>
    </location>
</feature>
<keyword evidence="4 6" id="KW-0067">ATP-binding</keyword>
<evidence type="ECO:0000313" key="7">
    <source>
        <dbReference type="Proteomes" id="UP000502005"/>
    </source>
</evidence>
<dbReference type="EMBL" id="CP024769">
    <property type="protein sequence ID" value="QGY31577.1"/>
    <property type="molecule type" value="Genomic_DNA"/>
</dbReference>
<geneLocation type="plasmid" evidence="7">
    <name>pne1a</name>
</geneLocation>
<gene>
    <name evidence="6" type="ORF">CUN67_21565</name>
</gene>
<dbReference type="GO" id="GO:0016887">
    <property type="term" value="F:ATP hydrolysis activity"/>
    <property type="evidence" value="ECO:0007669"/>
    <property type="project" value="InterPro"/>
</dbReference>
<dbReference type="Gene3D" id="3.40.50.300">
    <property type="entry name" value="P-loop containing nucleotide triphosphate hydrolases"/>
    <property type="match status" value="1"/>
</dbReference>
<dbReference type="PANTHER" id="PTHR42788:SF19">
    <property type="entry name" value="ALIPHATIC SULFONATES IMPORT ATP-BINDING PROTEIN SSUB 2"/>
    <property type="match status" value="1"/>
</dbReference>
<dbReference type="PANTHER" id="PTHR42788">
    <property type="entry name" value="TAURINE IMPORT ATP-BINDING PROTEIN-RELATED"/>
    <property type="match status" value="1"/>
</dbReference>
<dbReference type="Pfam" id="PF00005">
    <property type="entry name" value="ABC_tran"/>
    <property type="match status" value="1"/>
</dbReference>
<dbReference type="InterPro" id="IPR050166">
    <property type="entry name" value="ABC_transporter_ATP-bind"/>
</dbReference>
<keyword evidence="6" id="KW-0614">Plasmid</keyword>
<dbReference type="InterPro" id="IPR003439">
    <property type="entry name" value="ABC_transporter-like_ATP-bd"/>
</dbReference>
<evidence type="ECO:0000256" key="2">
    <source>
        <dbReference type="ARBA" id="ARBA00022448"/>
    </source>
</evidence>
<dbReference type="PROSITE" id="PS50893">
    <property type="entry name" value="ABC_TRANSPORTER_2"/>
    <property type="match status" value="1"/>
</dbReference>
<evidence type="ECO:0000256" key="1">
    <source>
        <dbReference type="ARBA" id="ARBA00006526"/>
    </source>
</evidence>
<evidence type="ECO:0000259" key="5">
    <source>
        <dbReference type="PROSITE" id="PS50893"/>
    </source>
</evidence>
<accession>A0A6B9GBL7</accession>
<evidence type="ECO:0000256" key="4">
    <source>
        <dbReference type="ARBA" id="ARBA00022840"/>
    </source>
</evidence>